<dbReference type="InterPro" id="IPR004358">
    <property type="entry name" value="Sig_transdc_His_kin-like_C"/>
</dbReference>
<protein>
    <recommendedName>
        <fullName evidence="3">histidine kinase</fullName>
        <ecNumber evidence="3">2.7.13.3</ecNumber>
    </recommendedName>
</protein>
<dbReference type="PANTHER" id="PTHR43304">
    <property type="entry name" value="PHYTOCHROME-LIKE PROTEIN CPH1"/>
    <property type="match status" value="1"/>
</dbReference>
<dbReference type="NCBIfam" id="TIGR00229">
    <property type="entry name" value="sensory_box"/>
    <property type="match status" value="4"/>
</dbReference>
<dbReference type="SUPFAM" id="SSF55785">
    <property type="entry name" value="PYP-like sensor domain (PAS domain)"/>
    <property type="match status" value="5"/>
</dbReference>
<keyword evidence="6" id="KW-0547">Nucleotide-binding</keyword>
<dbReference type="Pfam" id="PF13188">
    <property type="entry name" value="PAS_8"/>
    <property type="match status" value="1"/>
</dbReference>
<evidence type="ECO:0000256" key="6">
    <source>
        <dbReference type="ARBA" id="ARBA00022741"/>
    </source>
</evidence>
<dbReference type="AlphaFoldDB" id="A0A6J4LZW9"/>
<dbReference type="InterPro" id="IPR003661">
    <property type="entry name" value="HisK_dim/P_dom"/>
</dbReference>
<dbReference type="InterPro" id="IPR035965">
    <property type="entry name" value="PAS-like_dom_sf"/>
</dbReference>
<dbReference type="Gene3D" id="2.10.70.100">
    <property type="match status" value="1"/>
</dbReference>
<proteinExistence type="predicted"/>
<sequence>GGGAWSPAERAFAAGAADVLAAAVVGEARRRAEVALCEREQQMARLERLAAMGSWEMDMESGRITWSREQLRIHGLPLDQPERTEADFLALVHPDDRQRIVDAMARLVATREPFTVEYRIVRPDGEVRLLNAPGQIVAGPDGRAARMIGTSRDITERRATELALQASEESYRTIFQHASDAMWLHDIHTGAFLDVNRAACETYGYTAAEQRAIGVEGMSVNVPPYTLEEAGVYLARAAAGEPQRFEWLGRHKDGHGVWTEVRLQRVTIGGEDRILAAGRDINDRKLAEAALRRANEELEQRVAARTAELAASNAALAQEVAEHARAKDALLERTRELEGIFQALPDLYFRLDADQTIVDYRAGTGEALYVPPERFLGRSLREVMPAPICDEIDAAFAAAAPGALVCVEYVLPLPDGRHDYEARFLPLGDGTRISVVRDITDQKDAERALREREAHFRRLIENSSDQVMIVDTTGAITYVGPSVERLLGYTPEEMLGLRPTDLVHADDVPEVMETIGRLVERPSESFTVRYRIRHKDGRWRVFENVANTLVPGSVESGLVANCRDITERVEAERALREQDEYFRRMIENTSDFVMIVDSTAAATYVGPSVTRMLGYAPEDMIGDRPSDNVHPDDVQGVLRDFAWIVAHPGEPYVSTFRMRHRDGSYRTMELTGRTLSPHSAAEGVVAFGRDITERTQAEAALARAKDEAERANRAKSEFLSRMSHELRTPMNSILGFAQLLARAELPPQQVKSVQHILKAGRHLLNLINEVLEIARIEAGRENFSLEPVSLPAVLQEAFGLVRPLAQQWGVELREGRWPQEAFAQADRQRLVQVLLNLLSNAIKYNRPGGHVRLTCEPAALGRWSVRVEDSGRGIPADRAAQLFTPFARLGAEQTEVEGTGLGLALSQRLCEAMGGALTLVRSDAGGSVFEVELPGADDPLRALEDTGTFAIPPAPHQDATLLYVEDNLANLSLVETILLARPGWRTLPALQGQLGVELAREHLPDLVLLDLHLPDISGEEVLRRLRGDARTARIPVVIVSADATPGSLERLRLAGADAYLTKPLDVDEFVRVVERFLPGARGA</sequence>
<dbReference type="InterPro" id="IPR003594">
    <property type="entry name" value="HATPase_dom"/>
</dbReference>
<dbReference type="Gene3D" id="3.30.450.20">
    <property type="entry name" value="PAS domain"/>
    <property type="match status" value="5"/>
</dbReference>
<evidence type="ECO:0000256" key="8">
    <source>
        <dbReference type="ARBA" id="ARBA00022840"/>
    </source>
</evidence>
<feature type="domain" description="Histidine kinase" evidence="13">
    <location>
        <begin position="721"/>
        <end position="937"/>
    </location>
</feature>
<keyword evidence="9" id="KW-0902">Two-component regulatory system</keyword>
<dbReference type="SMART" id="SM00387">
    <property type="entry name" value="HATPase_c"/>
    <property type="match status" value="1"/>
</dbReference>
<comment type="subcellular location">
    <subcellularLocation>
        <location evidence="2">Membrane</location>
    </subcellularLocation>
</comment>
<evidence type="ECO:0000256" key="11">
    <source>
        <dbReference type="PROSITE-ProRule" id="PRU00169"/>
    </source>
</evidence>
<dbReference type="InterPro" id="IPR013656">
    <property type="entry name" value="PAS_4"/>
</dbReference>
<dbReference type="InterPro" id="IPR000014">
    <property type="entry name" value="PAS"/>
</dbReference>
<evidence type="ECO:0000256" key="7">
    <source>
        <dbReference type="ARBA" id="ARBA00022777"/>
    </source>
</evidence>
<feature type="domain" description="PAC" evidence="16">
    <location>
        <begin position="652"/>
        <end position="703"/>
    </location>
</feature>
<dbReference type="InterPro" id="IPR052162">
    <property type="entry name" value="Sensor_kinase/Photoreceptor"/>
</dbReference>
<dbReference type="Gene3D" id="3.30.565.10">
    <property type="entry name" value="Histidine kinase-like ATPase, C-terminal domain"/>
    <property type="match status" value="1"/>
</dbReference>
<feature type="domain" description="PAS" evidence="15">
    <location>
        <begin position="167"/>
        <end position="209"/>
    </location>
</feature>
<dbReference type="SUPFAM" id="SSF52172">
    <property type="entry name" value="CheY-like"/>
    <property type="match status" value="1"/>
</dbReference>
<feature type="non-terminal residue" evidence="17">
    <location>
        <position position="1"/>
    </location>
</feature>
<dbReference type="SMART" id="SM00388">
    <property type="entry name" value="HisKA"/>
    <property type="match status" value="1"/>
</dbReference>
<keyword evidence="5" id="KW-0808">Transferase</keyword>
<dbReference type="PROSITE" id="PS50112">
    <property type="entry name" value="PAS"/>
    <property type="match status" value="3"/>
</dbReference>
<dbReference type="InterPro" id="IPR001610">
    <property type="entry name" value="PAC"/>
</dbReference>
<evidence type="ECO:0000256" key="3">
    <source>
        <dbReference type="ARBA" id="ARBA00012438"/>
    </source>
</evidence>
<dbReference type="PROSITE" id="PS50113">
    <property type="entry name" value="PAC"/>
    <property type="match status" value="4"/>
</dbReference>
<keyword evidence="12" id="KW-0175">Coiled coil</keyword>
<dbReference type="InterPro" id="IPR001789">
    <property type="entry name" value="Sig_transdc_resp-reg_receiver"/>
</dbReference>
<feature type="domain" description="PAS" evidence="15">
    <location>
        <begin position="452"/>
        <end position="522"/>
    </location>
</feature>
<dbReference type="Pfam" id="PF08447">
    <property type="entry name" value="PAS_3"/>
    <property type="match status" value="3"/>
</dbReference>
<dbReference type="PROSITE" id="PS50110">
    <property type="entry name" value="RESPONSE_REGULATORY"/>
    <property type="match status" value="1"/>
</dbReference>
<dbReference type="EMBL" id="CADCTU010000697">
    <property type="protein sequence ID" value="CAA9345352.1"/>
    <property type="molecule type" value="Genomic_DNA"/>
</dbReference>
<dbReference type="CDD" id="cd00082">
    <property type="entry name" value="HisKA"/>
    <property type="match status" value="1"/>
</dbReference>
<dbReference type="Pfam" id="PF08448">
    <property type="entry name" value="PAS_4"/>
    <property type="match status" value="1"/>
</dbReference>
<dbReference type="InterPro" id="IPR013655">
    <property type="entry name" value="PAS_fold_3"/>
</dbReference>
<evidence type="ECO:0000259" key="14">
    <source>
        <dbReference type="PROSITE" id="PS50110"/>
    </source>
</evidence>
<evidence type="ECO:0000259" key="16">
    <source>
        <dbReference type="PROSITE" id="PS50113"/>
    </source>
</evidence>
<dbReference type="Pfam" id="PF00072">
    <property type="entry name" value="Response_reg"/>
    <property type="match status" value="1"/>
</dbReference>
<gene>
    <name evidence="17" type="ORF">AVDCRST_MAG11-3195</name>
</gene>
<dbReference type="CDD" id="cd00130">
    <property type="entry name" value="PAS"/>
    <property type="match status" value="4"/>
</dbReference>
<dbReference type="InterPro" id="IPR000700">
    <property type="entry name" value="PAS-assoc_C"/>
</dbReference>
<feature type="domain" description="PAS" evidence="15">
    <location>
        <begin position="578"/>
        <end position="633"/>
    </location>
</feature>
<dbReference type="Pfam" id="PF00512">
    <property type="entry name" value="HisKA"/>
    <property type="match status" value="1"/>
</dbReference>
<dbReference type="GO" id="GO:0005524">
    <property type="term" value="F:ATP binding"/>
    <property type="evidence" value="ECO:0007669"/>
    <property type="project" value="UniProtKB-KW"/>
</dbReference>
<dbReference type="GO" id="GO:0016020">
    <property type="term" value="C:membrane"/>
    <property type="evidence" value="ECO:0007669"/>
    <property type="project" value="UniProtKB-SubCell"/>
</dbReference>
<evidence type="ECO:0000256" key="4">
    <source>
        <dbReference type="ARBA" id="ARBA00022553"/>
    </source>
</evidence>
<keyword evidence="7" id="KW-0418">Kinase</keyword>
<dbReference type="PROSITE" id="PS50109">
    <property type="entry name" value="HIS_KIN"/>
    <property type="match status" value="1"/>
</dbReference>
<dbReference type="Gene3D" id="3.40.50.2300">
    <property type="match status" value="1"/>
</dbReference>
<dbReference type="SUPFAM" id="SSF47384">
    <property type="entry name" value="Homodimeric domain of signal transducing histidine kinase"/>
    <property type="match status" value="1"/>
</dbReference>
<dbReference type="PANTHER" id="PTHR43304:SF1">
    <property type="entry name" value="PAC DOMAIN-CONTAINING PROTEIN"/>
    <property type="match status" value="1"/>
</dbReference>
<feature type="domain" description="PAC" evidence="16">
    <location>
        <begin position="243"/>
        <end position="293"/>
    </location>
</feature>
<evidence type="ECO:0000313" key="17">
    <source>
        <dbReference type="EMBL" id="CAA9345352.1"/>
    </source>
</evidence>
<feature type="coiled-coil region" evidence="12">
    <location>
        <begin position="281"/>
        <end position="333"/>
    </location>
</feature>
<dbReference type="Gene3D" id="1.10.287.130">
    <property type="match status" value="1"/>
</dbReference>
<evidence type="ECO:0000256" key="10">
    <source>
        <dbReference type="ARBA" id="ARBA00023136"/>
    </source>
</evidence>
<feature type="coiled-coil region" evidence="12">
    <location>
        <begin position="694"/>
        <end position="721"/>
    </location>
</feature>
<evidence type="ECO:0000259" key="15">
    <source>
        <dbReference type="PROSITE" id="PS50112"/>
    </source>
</evidence>
<feature type="domain" description="PAC" evidence="16">
    <location>
        <begin position="526"/>
        <end position="577"/>
    </location>
</feature>
<dbReference type="InterPro" id="IPR036890">
    <property type="entry name" value="HATPase_C_sf"/>
</dbReference>
<keyword evidence="10" id="KW-0472">Membrane</keyword>
<evidence type="ECO:0000256" key="9">
    <source>
        <dbReference type="ARBA" id="ARBA00023012"/>
    </source>
</evidence>
<dbReference type="EC" id="2.7.13.3" evidence="3"/>
<dbReference type="GO" id="GO:0000155">
    <property type="term" value="F:phosphorelay sensor kinase activity"/>
    <property type="evidence" value="ECO:0007669"/>
    <property type="project" value="InterPro"/>
</dbReference>
<keyword evidence="4 11" id="KW-0597">Phosphoprotein</keyword>
<dbReference type="FunFam" id="1.10.287.130:FF:000038">
    <property type="entry name" value="Sensory transduction histidine kinase"/>
    <property type="match status" value="1"/>
</dbReference>
<evidence type="ECO:0000256" key="2">
    <source>
        <dbReference type="ARBA" id="ARBA00004370"/>
    </source>
</evidence>
<keyword evidence="8" id="KW-0067">ATP-binding</keyword>
<evidence type="ECO:0000256" key="1">
    <source>
        <dbReference type="ARBA" id="ARBA00000085"/>
    </source>
</evidence>
<dbReference type="SMART" id="SM00086">
    <property type="entry name" value="PAC"/>
    <property type="match status" value="4"/>
</dbReference>
<organism evidence="17">
    <name type="scientific">uncultured Gemmatimonadaceae bacterium</name>
    <dbReference type="NCBI Taxonomy" id="246130"/>
    <lineage>
        <taxon>Bacteria</taxon>
        <taxon>Pseudomonadati</taxon>
        <taxon>Gemmatimonadota</taxon>
        <taxon>Gemmatimonadia</taxon>
        <taxon>Gemmatimonadales</taxon>
        <taxon>Gemmatimonadaceae</taxon>
        <taxon>environmental samples</taxon>
    </lineage>
</organism>
<dbReference type="SUPFAM" id="SSF55874">
    <property type="entry name" value="ATPase domain of HSP90 chaperone/DNA topoisomerase II/histidine kinase"/>
    <property type="match status" value="1"/>
</dbReference>
<feature type="domain" description="PAC" evidence="16">
    <location>
        <begin position="114"/>
        <end position="166"/>
    </location>
</feature>
<dbReference type="SMART" id="SM00091">
    <property type="entry name" value="PAS"/>
    <property type="match status" value="5"/>
</dbReference>
<name>A0A6J4LZW9_9BACT</name>
<dbReference type="InterPro" id="IPR011006">
    <property type="entry name" value="CheY-like_superfamily"/>
</dbReference>
<dbReference type="SMART" id="SM00448">
    <property type="entry name" value="REC"/>
    <property type="match status" value="1"/>
</dbReference>
<evidence type="ECO:0000256" key="12">
    <source>
        <dbReference type="SAM" id="Coils"/>
    </source>
</evidence>
<feature type="domain" description="Response regulatory" evidence="14">
    <location>
        <begin position="960"/>
        <end position="1077"/>
    </location>
</feature>
<feature type="modified residue" description="4-aspartylphosphate" evidence="11">
    <location>
        <position position="1010"/>
    </location>
</feature>
<dbReference type="PRINTS" id="PR00344">
    <property type="entry name" value="BCTRLSENSOR"/>
</dbReference>
<accession>A0A6J4LZW9</accession>
<comment type="catalytic activity">
    <reaction evidence="1">
        <text>ATP + protein L-histidine = ADP + protein N-phospho-L-histidine.</text>
        <dbReference type="EC" id="2.7.13.3"/>
    </reaction>
</comment>
<dbReference type="Pfam" id="PF02518">
    <property type="entry name" value="HATPase_c"/>
    <property type="match status" value="1"/>
</dbReference>
<evidence type="ECO:0000256" key="5">
    <source>
        <dbReference type="ARBA" id="ARBA00022679"/>
    </source>
</evidence>
<reference evidence="17" key="1">
    <citation type="submission" date="2020-02" db="EMBL/GenBank/DDBJ databases">
        <authorList>
            <person name="Meier V. D."/>
        </authorList>
    </citation>
    <scope>NUCLEOTIDE SEQUENCE</scope>
    <source>
        <strain evidence="17">AVDCRST_MAG11</strain>
    </source>
</reference>
<dbReference type="InterPro" id="IPR036097">
    <property type="entry name" value="HisK_dim/P_sf"/>
</dbReference>
<evidence type="ECO:0000259" key="13">
    <source>
        <dbReference type="PROSITE" id="PS50109"/>
    </source>
</evidence>
<dbReference type="InterPro" id="IPR005467">
    <property type="entry name" value="His_kinase_dom"/>
</dbReference>